<dbReference type="Gene3D" id="3.40.50.720">
    <property type="entry name" value="NAD(P)-binding Rossmann-like Domain"/>
    <property type="match status" value="1"/>
</dbReference>
<comment type="caution">
    <text evidence="3">The sequence shown here is derived from an EMBL/GenBank/DDBJ whole genome shotgun (WGS) entry which is preliminary data.</text>
</comment>
<keyword evidence="4" id="KW-1185">Reference proteome</keyword>
<dbReference type="GO" id="GO:0008270">
    <property type="term" value="F:zinc ion binding"/>
    <property type="evidence" value="ECO:0007669"/>
    <property type="project" value="InterPro"/>
</dbReference>
<organism evidence="3 4">
    <name type="scientific">Nocardioides donggukensis</name>
    <dbReference type="NCBI Taxonomy" id="2774019"/>
    <lineage>
        <taxon>Bacteria</taxon>
        <taxon>Bacillati</taxon>
        <taxon>Actinomycetota</taxon>
        <taxon>Actinomycetes</taxon>
        <taxon>Propionibacteriales</taxon>
        <taxon>Nocardioidaceae</taxon>
        <taxon>Nocardioides</taxon>
    </lineage>
</organism>
<evidence type="ECO:0000256" key="1">
    <source>
        <dbReference type="ARBA" id="ARBA00023002"/>
    </source>
</evidence>
<dbReference type="Gene3D" id="3.90.180.10">
    <property type="entry name" value="Medium-chain alcohol dehydrogenases, catalytic domain"/>
    <property type="match status" value="1"/>
</dbReference>
<dbReference type="SUPFAM" id="SSF50129">
    <property type="entry name" value="GroES-like"/>
    <property type="match status" value="1"/>
</dbReference>
<dbReference type="SUPFAM" id="SSF51735">
    <property type="entry name" value="NAD(P)-binding Rossmann-fold domains"/>
    <property type="match status" value="1"/>
</dbReference>
<dbReference type="PROSITE" id="PS01162">
    <property type="entry name" value="QOR_ZETA_CRYSTAL"/>
    <property type="match status" value="1"/>
</dbReference>
<evidence type="ECO:0000259" key="2">
    <source>
        <dbReference type="SMART" id="SM00829"/>
    </source>
</evidence>
<accession>A0A927Q1W7</accession>
<sequence>MRAVVHDRYGTSKVLRTARIVRPSPGDHEVLVEVHAAGLDRGTEHLLTGKPYAMRLAMGLTRPKNPVPGRDVAGIVVEAGAGVTRFAVGDEVYGVAPGSFADYAVAHETRLAHKPTNLTFLEAAVVPVSAGTALRALVDVGGVQPGQNVLVVGASGGVGSYAVQLAKAFGAEVTGVCSAAKADLVTSLGAANVLDYDREDFANGTHRYDLVLDIAGNSSLRRLRRALRPRGTVVFVGGEDAGALLGMGRQVRGLMLSRLVRQRLALLVAKERGSDYNRLAGLIEEGRIVPALDRSYPLEDTPLAVHQLETGRVRGKVAISVRK</sequence>
<dbReference type="InterPro" id="IPR002364">
    <property type="entry name" value="Quin_OxRdtase/zeta-crystal_CS"/>
</dbReference>
<evidence type="ECO:0000313" key="3">
    <source>
        <dbReference type="EMBL" id="MBD8870602.1"/>
    </source>
</evidence>
<dbReference type="PANTHER" id="PTHR11695">
    <property type="entry name" value="ALCOHOL DEHYDROGENASE RELATED"/>
    <property type="match status" value="1"/>
</dbReference>
<dbReference type="InterPro" id="IPR011032">
    <property type="entry name" value="GroES-like_sf"/>
</dbReference>
<feature type="domain" description="Enoyl reductase (ER)" evidence="2">
    <location>
        <begin position="10"/>
        <end position="319"/>
    </location>
</feature>
<dbReference type="Pfam" id="PF08240">
    <property type="entry name" value="ADH_N"/>
    <property type="match status" value="1"/>
</dbReference>
<reference evidence="3" key="1">
    <citation type="submission" date="2020-09" db="EMBL/GenBank/DDBJ databases">
        <title>Nocardioides sp. strain MJB4 16S ribosomal RNA gene Genome sequencing and assembly.</title>
        <authorList>
            <person name="Kim I."/>
        </authorList>
    </citation>
    <scope>NUCLEOTIDE SEQUENCE</scope>
    <source>
        <strain evidence="3">MJB4</strain>
    </source>
</reference>
<dbReference type="PANTHER" id="PTHR11695:SF294">
    <property type="entry name" value="RETICULON-4-INTERACTING PROTEIN 1, MITOCHONDRIAL"/>
    <property type="match status" value="1"/>
</dbReference>
<evidence type="ECO:0000313" key="4">
    <source>
        <dbReference type="Proteomes" id="UP000616839"/>
    </source>
</evidence>
<dbReference type="CDD" id="cd08267">
    <property type="entry name" value="MDR1"/>
    <property type="match status" value="1"/>
</dbReference>
<dbReference type="InterPro" id="IPR036291">
    <property type="entry name" value="NAD(P)-bd_dom_sf"/>
</dbReference>
<protein>
    <submittedName>
        <fullName evidence="3">NAD(P)-dependent alcohol dehydrogenase</fullName>
    </submittedName>
</protein>
<dbReference type="InterPro" id="IPR050700">
    <property type="entry name" value="YIM1/Zinc_Alcohol_DH_Fams"/>
</dbReference>
<dbReference type="Proteomes" id="UP000616839">
    <property type="component" value="Unassembled WGS sequence"/>
</dbReference>
<dbReference type="SMART" id="SM00829">
    <property type="entry name" value="PKS_ER"/>
    <property type="match status" value="1"/>
</dbReference>
<dbReference type="EMBL" id="JACYXZ010000003">
    <property type="protein sequence ID" value="MBD8870602.1"/>
    <property type="molecule type" value="Genomic_DNA"/>
</dbReference>
<name>A0A927Q1W7_9ACTN</name>
<gene>
    <name evidence="3" type="ORF">IE331_13280</name>
</gene>
<dbReference type="InterPro" id="IPR020843">
    <property type="entry name" value="ER"/>
</dbReference>
<proteinExistence type="predicted"/>
<dbReference type="AlphaFoldDB" id="A0A927Q1W7"/>
<dbReference type="Pfam" id="PF13602">
    <property type="entry name" value="ADH_zinc_N_2"/>
    <property type="match status" value="1"/>
</dbReference>
<dbReference type="InterPro" id="IPR013154">
    <property type="entry name" value="ADH-like_N"/>
</dbReference>
<keyword evidence="1" id="KW-0560">Oxidoreductase</keyword>
<dbReference type="GO" id="GO:0016491">
    <property type="term" value="F:oxidoreductase activity"/>
    <property type="evidence" value="ECO:0007669"/>
    <property type="project" value="UniProtKB-KW"/>
</dbReference>